<evidence type="ECO:0000313" key="1">
    <source>
        <dbReference type="EMBL" id="AWH86167.1"/>
    </source>
</evidence>
<dbReference type="Proteomes" id="UP000244929">
    <property type="component" value="Chromosome"/>
</dbReference>
<evidence type="ECO:0008006" key="3">
    <source>
        <dbReference type="Google" id="ProtNLM"/>
    </source>
</evidence>
<proteinExistence type="predicted"/>
<evidence type="ECO:0000313" key="2">
    <source>
        <dbReference type="Proteomes" id="UP000244929"/>
    </source>
</evidence>
<dbReference type="RefSeq" id="WP_108778890.1">
    <property type="nucleotide sequence ID" value="NZ_CP029186.1"/>
</dbReference>
<dbReference type="AlphaFoldDB" id="A0A2S1R0G2"/>
<keyword evidence="2" id="KW-1185">Reference proteome</keyword>
<reference evidence="1 2" key="1">
    <citation type="submission" date="2018-04" db="EMBL/GenBank/DDBJ databases">
        <title>Genome sequencing of Flavobacterium sp. HYN0059.</title>
        <authorList>
            <person name="Yi H."/>
            <person name="Baek C."/>
        </authorList>
    </citation>
    <scope>NUCLEOTIDE SEQUENCE [LARGE SCALE GENOMIC DNA]</scope>
    <source>
        <strain evidence="1 2">HYN0059</strain>
    </source>
</reference>
<dbReference type="OrthoDB" id="2339390at2"/>
<sequence length="243" mass="28341">MNNSKAHYIIFHPEHARCCVEVNATVKDNDTIIPNWKGKIYVDAIGAGNEDPFVFNDPWIYSYCHASQLRRNFRNDSFVQKGSNLVFVSGQDAEKGMLTVDTVFHINDAYRWQKNPLDLPNKFSQHYFNDKSDLWNRHLKFPITEKVHDSVSHTYEAKKYRPDNPEYSFLPLEKSGIRTSISFENIPREIRNKITTRIKGKYPALLSQIEMDIIISMINQKSQIQVLGDIILSEQIAFYYKKC</sequence>
<name>A0A2S1R0G2_9FLAO</name>
<dbReference type="KEGG" id="falb:HYN59_14085"/>
<gene>
    <name evidence="1" type="ORF">HYN59_14085</name>
</gene>
<accession>A0A2S1R0G2</accession>
<organism evidence="1 2">
    <name type="scientific">Flavobacterium album</name>
    <dbReference type="NCBI Taxonomy" id="2175091"/>
    <lineage>
        <taxon>Bacteria</taxon>
        <taxon>Pseudomonadati</taxon>
        <taxon>Bacteroidota</taxon>
        <taxon>Flavobacteriia</taxon>
        <taxon>Flavobacteriales</taxon>
        <taxon>Flavobacteriaceae</taxon>
        <taxon>Flavobacterium</taxon>
    </lineage>
</organism>
<dbReference type="EMBL" id="CP029186">
    <property type="protein sequence ID" value="AWH86167.1"/>
    <property type="molecule type" value="Genomic_DNA"/>
</dbReference>
<protein>
    <recommendedName>
        <fullName evidence="3">Nucleotide modification associated domain-containing protein</fullName>
    </recommendedName>
</protein>